<dbReference type="GO" id="GO:0120113">
    <property type="term" value="P:cytoplasm to vacuole targeting by the NVT pathway"/>
    <property type="evidence" value="ECO:0007669"/>
    <property type="project" value="EnsemblFungi"/>
</dbReference>
<dbReference type="OrthoDB" id="3640at2759"/>
<dbReference type="HOGENOM" id="CLU_023304_4_0_1"/>
<feature type="region of interest" description="Disordered" evidence="9">
    <location>
        <begin position="210"/>
        <end position="302"/>
    </location>
</feature>
<dbReference type="AlphaFoldDB" id="W2SD11"/>
<dbReference type="MEROPS" id="M67.A14"/>
<dbReference type="GO" id="GO:0008270">
    <property type="term" value="F:zinc ion binding"/>
    <property type="evidence" value="ECO:0007669"/>
    <property type="project" value="EnsemblFungi"/>
</dbReference>
<dbReference type="InParanoid" id="W2SD11"/>
<evidence type="ECO:0000256" key="8">
    <source>
        <dbReference type="ARBA" id="ARBA00023049"/>
    </source>
</evidence>
<dbReference type="CDD" id="cd08066">
    <property type="entry name" value="MPN_AMSH_like"/>
    <property type="match status" value="1"/>
</dbReference>
<dbReference type="EMBL" id="KB822711">
    <property type="protein sequence ID" value="ETN46616.1"/>
    <property type="molecule type" value="Genomic_DNA"/>
</dbReference>
<keyword evidence="8" id="KW-0482">Metalloprotease</keyword>
<dbReference type="InterPro" id="IPR037518">
    <property type="entry name" value="MPN"/>
</dbReference>
<evidence type="ECO:0000259" key="10">
    <source>
        <dbReference type="PROSITE" id="PS50249"/>
    </source>
</evidence>
<evidence type="ECO:0000313" key="11">
    <source>
        <dbReference type="EMBL" id="ETN46616.1"/>
    </source>
</evidence>
<keyword evidence="6" id="KW-0378">Hydrolase</keyword>
<feature type="compositionally biased region" description="Basic and acidic residues" evidence="9">
    <location>
        <begin position="145"/>
        <end position="172"/>
    </location>
</feature>
<keyword evidence="3" id="KW-0645">Protease</keyword>
<dbReference type="PANTHER" id="PTHR12947">
    <property type="entry name" value="AMSH-LIKE PROTEASE"/>
    <property type="match status" value="1"/>
</dbReference>
<evidence type="ECO:0000256" key="2">
    <source>
        <dbReference type="ARBA" id="ARBA00010981"/>
    </source>
</evidence>
<evidence type="ECO:0000256" key="4">
    <source>
        <dbReference type="ARBA" id="ARBA00022723"/>
    </source>
</evidence>
<evidence type="ECO:0000313" key="12">
    <source>
        <dbReference type="Proteomes" id="UP000030752"/>
    </source>
</evidence>
<evidence type="ECO:0000256" key="3">
    <source>
        <dbReference type="ARBA" id="ARBA00022670"/>
    </source>
</evidence>
<dbReference type="PANTHER" id="PTHR12947:SF13">
    <property type="entry name" value="FI19924P1"/>
    <property type="match status" value="1"/>
</dbReference>
<evidence type="ECO:0000256" key="9">
    <source>
        <dbReference type="SAM" id="MobiDB-lite"/>
    </source>
</evidence>
<keyword evidence="5" id="KW-0833">Ubl conjugation pathway</keyword>
<proteinExistence type="inferred from homology"/>
<feature type="region of interest" description="Disordered" evidence="9">
    <location>
        <begin position="129"/>
        <end position="195"/>
    </location>
</feature>
<dbReference type="Proteomes" id="UP000030752">
    <property type="component" value="Unassembled WGS sequence"/>
</dbReference>
<evidence type="ECO:0000256" key="5">
    <source>
        <dbReference type="ARBA" id="ARBA00022786"/>
    </source>
</evidence>
<dbReference type="GO" id="GO:0070536">
    <property type="term" value="P:protein K63-linked deubiquitination"/>
    <property type="evidence" value="ECO:0007669"/>
    <property type="project" value="InterPro"/>
</dbReference>
<keyword evidence="7" id="KW-0862">Zinc</keyword>
<feature type="compositionally biased region" description="Low complexity" evidence="9">
    <location>
        <begin position="178"/>
        <end position="189"/>
    </location>
</feature>
<dbReference type="GO" id="GO:0043328">
    <property type="term" value="P:protein transport to vacuole involved in ubiquitin-dependent protein catabolic process via the multivesicular body sorting pathway"/>
    <property type="evidence" value="ECO:0007669"/>
    <property type="project" value="EnsemblFungi"/>
</dbReference>
<dbReference type="InterPro" id="IPR015063">
    <property type="entry name" value="USP8_dimer"/>
</dbReference>
<organism evidence="11 12">
    <name type="scientific">Cyphellophora europaea (strain CBS 101466)</name>
    <name type="common">Phialophora europaea</name>
    <dbReference type="NCBI Taxonomy" id="1220924"/>
    <lineage>
        <taxon>Eukaryota</taxon>
        <taxon>Fungi</taxon>
        <taxon>Dikarya</taxon>
        <taxon>Ascomycota</taxon>
        <taxon>Pezizomycotina</taxon>
        <taxon>Eurotiomycetes</taxon>
        <taxon>Chaetothyriomycetidae</taxon>
        <taxon>Chaetothyriales</taxon>
        <taxon>Cyphellophoraceae</taxon>
        <taxon>Cyphellophora</taxon>
    </lineage>
</organism>
<dbReference type="Gene3D" id="3.40.140.10">
    <property type="entry name" value="Cytidine Deaminase, domain 2"/>
    <property type="match status" value="1"/>
</dbReference>
<dbReference type="RefSeq" id="XP_008711328.1">
    <property type="nucleotide sequence ID" value="XM_008713106.1"/>
</dbReference>
<dbReference type="GO" id="GO:0061578">
    <property type="term" value="F:K63-linked deubiquitinase activity"/>
    <property type="evidence" value="ECO:0007669"/>
    <property type="project" value="EnsemblFungi"/>
</dbReference>
<dbReference type="PROSITE" id="PS50249">
    <property type="entry name" value="MPN"/>
    <property type="match status" value="1"/>
</dbReference>
<comment type="cofactor">
    <cofactor evidence="1">
        <name>Zn(2+)</name>
        <dbReference type="ChEBI" id="CHEBI:29105"/>
    </cofactor>
</comment>
<reference evidence="11 12" key="1">
    <citation type="submission" date="2013-03" db="EMBL/GenBank/DDBJ databases">
        <title>The Genome Sequence of Phialophora europaea CBS 101466.</title>
        <authorList>
            <consortium name="The Broad Institute Genomics Platform"/>
            <person name="Cuomo C."/>
            <person name="de Hoog S."/>
            <person name="Gorbushina A."/>
            <person name="Walker B."/>
            <person name="Young S.K."/>
            <person name="Zeng Q."/>
            <person name="Gargeya S."/>
            <person name="Fitzgerald M."/>
            <person name="Haas B."/>
            <person name="Abouelleil A."/>
            <person name="Allen A.W."/>
            <person name="Alvarado L."/>
            <person name="Arachchi H.M."/>
            <person name="Berlin A.M."/>
            <person name="Chapman S.B."/>
            <person name="Gainer-Dewar J."/>
            <person name="Goldberg J."/>
            <person name="Griggs A."/>
            <person name="Gujja S."/>
            <person name="Hansen M."/>
            <person name="Howarth C."/>
            <person name="Imamovic A."/>
            <person name="Ireland A."/>
            <person name="Larimer J."/>
            <person name="McCowan C."/>
            <person name="Murphy C."/>
            <person name="Pearson M."/>
            <person name="Poon T.W."/>
            <person name="Priest M."/>
            <person name="Roberts A."/>
            <person name="Saif S."/>
            <person name="Shea T."/>
            <person name="Sisk P."/>
            <person name="Sykes S."/>
            <person name="Wortman J."/>
            <person name="Nusbaum C."/>
            <person name="Birren B."/>
        </authorList>
    </citation>
    <scope>NUCLEOTIDE SEQUENCE [LARGE SCALE GENOMIC DNA]</scope>
    <source>
        <strain evidence="11 12">CBS 101466</strain>
    </source>
</reference>
<dbReference type="GO" id="GO:0070530">
    <property type="term" value="F:K63-linked polyubiquitin modification-dependent protein binding"/>
    <property type="evidence" value="ECO:0007669"/>
    <property type="project" value="EnsemblFungi"/>
</dbReference>
<evidence type="ECO:0000256" key="7">
    <source>
        <dbReference type="ARBA" id="ARBA00022833"/>
    </source>
</evidence>
<protein>
    <recommendedName>
        <fullName evidence="10">MPN domain-containing protein</fullName>
    </recommendedName>
</protein>
<evidence type="ECO:0000256" key="6">
    <source>
        <dbReference type="ARBA" id="ARBA00022801"/>
    </source>
</evidence>
<accession>W2SD11</accession>
<keyword evidence="4" id="KW-0479">Metal-binding</keyword>
<dbReference type="GeneID" id="19968141"/>
<evidence type="ECO:0000256" key="1">
    <source>
        <dbReference type="ARBA" id="ARBA00001947"/>
    </source>
</evidence>
<dbReference type="GO" id="GO:0140492">
    <property type="term" value="F:metal-dependent deubiquitinase activity"/>
    <property type="evidence" value="ECO:0007669"/>
    <property type="project" value="EnsemblFungi"/>
</dbReference>
<dbReference type="eggNOG" id="KOG2880">
    <property type="taxonomic scope" value="Eukaryota"/>
</dbReference>
<dbReference type="Gene3D" id="1.20.58.80">
    <property type="entry name" value="Phosphotransferase system, lactose/cellobiose-type IIA subunit"/>
    <property type="match status" value="1"/>
</dbReference>
<dbReference type="GO" id="GO:0043130">
    <property type="term" value="F:ubiquitin binding"/>
    <property type="evidence" value="ECO:0007669"/>
    <property type="project" value="EnsemblFungi"/>
</dbReference>
<keyword evidence="12" id="KW-1185">Reference proteome</keyword>
<dbReference type="STRING" id="1220924.W2SD11"/>
<dbReference type="VEuPathDB" id="FungiDB:HMPREF1541_00802"/>
<dbReference type="Pfam" id="PF08969">
    <property type="entry name" value="USP8_dimer"/>
    <property type="match status" value="1"/>
</dbReference>
<dbReference type="FunFam" id="3.40.140.10:FF:000033">
    <property type="entry name" value="AMSH-like protease sst2"/>
    <property type="match status" value="1"/>
</dbReference>
<dbReference type="SUPFAM" id="SSF102712">
    <property type="entry name" value="JAB1/MPN domain"/>
    <property type="match status" value="1"/>
</dbReference>
<feature type="compositionally biased region" description="Polar residues" evidence="9">
    <location>
        <begin position="131"/>
        <end position="140"/>
    </location>
</feature>
<dbReference type="SMART" id="SM00232">
    <property type="entry name" value="JAB_MPN"/>
    <property type="match status" value="1"/>
</dbReference>
<name>W2SD11_CYPE1</name>
<comment type="similarity">
    <text evidence="2">Belongs to the peptidase M67C family.</text>
</comment>
<feature type="compositionally biased region" description="Polar residues" evidence="9">
    <location>
        <begin position="249"/>
        <end position="261"/>
    </location>
</feature>
<feature type="domain" description="MPN" evidence="10">
    <location>
        <begin position="320"/>
        <end position="453"/>
    </location>
</feature>
<dbReference type="Pfam" id="PF01398">
    <property type="entry name" value="JAB"/>
    <property type="match status" value="1"/>
</dbReference>
<dbReference type="GO" id="GO:0005768">
    <property type="term" value="C:endosome"/>
    <property type="evidence" value="ECO:0007669"/>
    <property type="project" value="TreeGrafter"/>
</dbReference>
<gene>
    <name evidence="11" type="ORF">HMPREF1541_00802</name>
</gene>
<dbReference type="InterPro" id="IPR044098">
    <property type="entry name" value="STAMBP/STALP-like_MPN"/>
</dbReference>
<dbReference type="GO" id="GO:0016020">
    <property type="term" value="C:membrane"/>
    <property type="evidence" value="ECO:0007669"/>
    <property type="project" value="TreeGrafter"/>
</dbReference>
<sequence>MAGVRVGFGQPQAPKSVEQITKAAQTYEYDAAIPMRYWLRTAAALVKEAEIYQSEGDDETTYFLLFRHAHLVLANLAQHPGVRDERFRAAWKEANDTVQKELKLLDHMRPRINERYERFSKIMREREARLKTQQQSSSDAAVSYEENHFDRQKARQVNAHEHKDFAARLAHREHSRRAAAASQAPTSSAPPEGDDLQRRLQAIRARVEDREAVTAVARPPHVNRADSGYHYPSIPSNRVKPPSGAFDESSLTANHAQTSISPPALPPKPDYTRVQTSAPPVRPDKIPQAGLAPPPRPDTPADDRMFAATAQLENGTALRTIFLPSTLRTTFLRLAYKNTQANLETCGFLAGTLMKNAFFVSKLVVPSQTATSDTCEMTNESELFDYVDASDLMILGWIHTHPSQTCFMSSRDLHTHAGYQMMLAESVAVVCAPSKGDTLHGGDYGVFRLTDPPGKKVILNCQKPGVFHPHEVDNVYTDALRPGHVVEVQDMPFDVVDLR</sequence>
<dbReference type="InterPro" id="IPR000555">
    <property type="entry name" value="JAMM/MPN+_dom"/>
</dbReference>